<evidence type="ECO:0000313" key="4">
    <source>
        <dbReference type="Proteomes" id="UP000236846"/>
    </source>
</evidence>
<dbReference type="GO" id="GO:0004557">
    <property type="term" value="F:alpha-galactosidase activity"/>
    <property type="evidence" value="ECO:0007669"/>
    <property type="project" value="InterPro"/>
</dbReference>
<sequence length="742" mass="84136">MKILFVTSSYFPTINGVCVSIRNFKKGLEALGHEVWVLAPAHRGYCETETHVMRYPSIYNPFIKAYPIPLPVLTPKLFSFLRHNRFNIVHTHHPFYVGTFARVLSLLYRCPLVFTHHTRYDAPFSQALDNSVSKTFIRRVVDYFCHQADIVVAPSPLIASYLERRKIDINVSVVASPLSDFSQEGYTMPDVVRAIKQDQASVVCVMANRLTREKNTRIGIEAMQYVPSQYHAVIVGDGPERKALERLAAACGVADRVHFVGAVSHEELSRFYSHADVFLFGSTTETQSMSVLEAAYFGLPIVAIDSEFSRAVIPDKVGIRTQLSPALFAQAIMRAYKNTKRISARGRAWAGEFTREKQAAAMASEYEKALAIRKCLRTGWQSWSTAHRIGLFASPHLYNPLRKDNYAISVTDINRVLQKSRAPIAGWNSWAAFGPRIDEEKILRQVDWIRGHTRDIPLEYVVIDDGWTVWGDWMMPDTKKFPAGLKSVVDRIHASGLQAGIWMAPFCARGFSHMAKQFPSWCVYDKHGLPIDAAQFHPLVRYAFSQQCSARLLDVRQDAVWNYIKQSIDFLLRTCEFDFIKLDFLFAPYFIPGIKIREASGAIRRVFSYIRQTYPNVFINACGCPLVDAIGCVDAMRVGPDVIMPYGEGKRLASSIVHAARVSTAVRVIKNRAWTRAFWLLDPDIFACRPELGIREKDLQKFRRSISECKGLVFLGDDLPALSQDLIDRYIRPLLDAQKTNV</sequence>
<accession>A0A2H0PTP5</accession>
<dbReference type="Gene3D" id="3.40.50.2000">
    <property type="entry name" value="Glycogen Phosphorylase B"/>
    <property type="match status" value="2"/>
</dbReference>
<dbReference type="Pfam" id="PF02065">
    <property type="entry name" value="Melibiase"/>
    <property type="match status" value="1"/>
</dbReference>
<comment type="caution">
    <text evidence="3">The sequence shown here is derived from an EMBL/GenBank/DDBJ whole genome shotgun (WGS) entry which is preliminary data.</text>
</comment>
<dbReference type="CDD" id="cd14791">
    <property type="entry name" value="GH36"/>
    <property type="match status" value="1"/>
</dbReference>
<dbReference type="Gene3D" id="3.20.20.70">
    <property type="entry name" value="Aldolase class I"/>
    <property type="match status" value="1"/>
</dbReference>
<dbReference type="SUPFAM" id="SSF51445">
    <property type="entry name" value="(Trans)glycosidases"/>
    <property type="match status" value="1"/>
</dbReference>
<evidence type="ECO:0000259" key="1">
    <source>
        <dbReference type="Pfam" id="PF00534"/>
    </source>
</evidence>
<dbReference type="GO" id="GO:0016052">
    <property type="term" value="P:carbohydrate catabolic process"/>
    <property type="evidence" value="ECO:0007669"/>
    <property type="project" value="InterPro"/>
</dbReference>
<gene>
    <name evidence="3" type="ORF">COV41_02850</name>
</gene>
<feature type="domain" description="Glycosyltransferase subfamily 4-like N-terminal" evidence="2">
    <location>
        <begin position="14"/>
        <end position="174"/>
    </location>
</feature>
<dbReference type="PANTHER" id="PTHR45947">
    <property type="entry name" value="SULFOQUINOVOSYL TRANSFERASE SQD2"/>
    <property type="match status" value="1"/>
</dbReference>
<dbReference type="EMBL" id="PCXE01000057">
    <property type="protein sequence ID" value="PIR25421.1"/>
    <property type="molecule type" value="Genomic_DNA"/>
</dbReference>
<evidence type="ECO:0008006" key="5">
    <source>
        <dbReference type="Google" id="ProtNLM"/>
    </source>
</evidence>
<dbReference type="InterPro" id="IPR028098">
    <property type="entry name" value="Glyco_trans_4-like_N"/>
</dbReference>
<name>A0A2H0PTP5_9BACT</name>
<dbReference type="Pfam" id="PF13439">
    <property type="entry name" value="Glyco_transf_4"/>
    <property type="match status" value="1"/>
</dbReference>
<dbReference type="InterPro" id="IPR002252">
    <property type="entry name" value="Glyco_hydro_36"/>
</dbReference>
<evidence type="ECO:0000259" key="2">
    <source>
        <dbReference type="Pfam" id="PF13439"/>
    </source>
</evidence>
<organism evidence="3 4">
    <name type="scientific">Candidatus Brennerbacteria bacterium CG11_big_fil_rev_8_21_14_0_20_43_10</name>
    <dbReference type="NCBI Taxonomy" id="1974523"/>
    <lineage>
        <taxon>Bacteria</taxon>
        <taxon>Candidatus Brenneribacteriota</taxon>
    </lineage>
</organism>
<dbReference type="AlphaFoldDB" id="A0A2H0PTP5"/>
<dbReference type="GO" id="GO:0016757">
    <property type="term" value="F:glycosyltransferase activity"/>
    <property type="evidence" value="ECO:0007669"/>
    <property type="project" value="InterPro"/>
</dbReference>
<proteinExistence type="predicted"/>
<dbReference type="Proteomes" id="UP000236846">
    <property type="component" value="Unassembled WGS sequence"/>
</dbReference>
<dbReference type="InterPro" id="IPR017853">
    <property type="entry name" value="GH"/>
</dbReference>
<dbReference type="InterPro" id="IPR013785">
    <property type="entry name" value="Aldolase_TIM"/>
</dbReference>
<dbReference type="PANTHER" id="PTHR45947:SF3">
    <property type="entry name" value="SULFOQUINOVOSYL TRANSFERASE SQD2"/>
    <property type="match status" value="1"/>
</dbReference>
<dbReference type="InterPro" id="IPR001296">
    <property type="entry name" value="Glyco_trans_1"/>
</dbReference>
<dbReference type="SUPFAM" id="SSF53756">
    <property type="entry name" value="UDP-Glycosyltransferase/glycogen phosphorylase"/>
    <property type="match status" value="1"/>
</dbReference>
<dbReference type="Pfam" id="PF00534">
    <property type="entry name" value="Glycos_transf_1"/>
    <property type="match status" value="1"/>
</dbReference>
<reference evidence="3 4" key="1">
    <citation type="submission" date="2017-09" db="EMBL/GenBank/DDBJ databases">
        <title>Depth-based differentiation of microbial function through sediment-hosted aquifers and enrichment of novel symbionts in the deep terrestrial subsurface.</title>
        <authorList>
            <person name="Probst A.J."/>
            <person name="Ladd B."/>
            <person name="Jarett J.K."/>
            <person name="Geller-Mcgrath D.E."/>
            <person name="Sieber C.M."/>
            <person name="Emerson J.B."/>
            <person name="Anantharaman K."/>
            <person name="Thomas B.C."/>
            <person name="Malmstrom R."/>
            <person name="Stieglmeier M."/>
            <person name="Klingl A."/>
            <person name="Woyke T."/>
            <person name="Ryan C.M."/>
            <person name="Banfield J.F."/>
        </authorList>
    </citation>
    <scope>NUCLEOTIDE SEQUENCE [LARGE SCALE GENOMIC DNA]</scope>
    <source>
        <strain evidence="3">CG11_big_fil_rev_8_21_14_0_20_43_10</strain>
    </source>
</reference>
<feature type="domain" description="Glycosyl transferase family 1" evidence="1">
    <location>
        <begin position="201"/>
        <end position="340"/>
    </location>
</feature>
<protein>
    <recommendedName>
        <fullName evidence="5">Glycosyltransferase subfamily 4-like N-terminal domain-containing protein</fullName>
    </recommendedName>
</protein>
<evidence type="ECO:0000313" key="3">
    <source>
        <dbReference type="EMBL" id="PIR25421.1"/>
    </source>
</evidence>
<dbReference type="InterPro" id="IPR050194">
    <property type="entry name" value="Glycosyltransferase_grp1"/>
</dbReference>